<evidence type="ECO:0000256" key="2">
    <source>
        <dbReference type="ARBA" id="ARBA00005811"/>
    </source>
</evidence>
<keyword evidence="4 7" id="KW-0812">Transmembrane</keyword>
<dbReference type="Pfam" id="PF02472">
    <property type="entry name" value="ExbD"/>
    <property type="match status" value="1"/>
</dbReference>
<dbReference type="RefSeq" id="WP_197454227.1">
    <property type="nucleotide sequence ID" value="NZ_CP151726.1"/>
</dbReference>
<dbReference type="GO" id="GO:0015031">
    <property type="term" value="P:protein transport"/>
    <property type="evidence" value="ECO:0007669"/>
    <property type="project" value="UniProtKB-KW"/>
</dbReference>
<feature type="region of interest" description="Disordered" evidence="8">
    <location>
        <begin position="1"/>
        <end position="33"/>
    </location>
</feature>
<reference evidence="10 11" key="1">
    <citation type="submission" date="2019-02" db="EMBL/GenBank/DDBJ databases">
        <title>Deep-cultivation of Planctomycetes and their phenomic and genomic characterization uncovers novel biology.</title>
        <authorList>
            <person name="Wiegand S."/>
            <person name="Jogler M."/>
            <person name="Boedeker C."/>
            <person name="Pinto D."/>
            <person name="Vollmers J."/>
            <person name="Rivas-Marin E."/>
            <person name="Kohn T."/>
            <person name="Peeters S.H."/>
            <person name="Heuer A."/>
            <person name="Rast P."/>
            <person name="Oberbeckmann S."/>
            <person name="Bunk B."/>
            <person name="Jeske O."/>
            <person name="Meyerdierks A."/>
            <person name="Storesund J.E."/>
            <person name="Kallscheuer N."/>
            <person name="Luecker S."/>
            <person name="Lage O.M."/>
            <person name="Pohl T."/>
            <person name="Merkel B.J."/>
            <person name="Hornburger P."/>
            <person name="Mueller R.-W."/>
            <person name="Bruemmer F."/>
            <person name="Labrenz M."/>
            <person name="Spormann A.M."/>
            <person name="Op Den Camp H."/>
            <person name="Overmann J."/>
            <person name="Amann R."/>
            <person name="Jetten M.S.M."/>
            <person name="Mascher T."/>
            <person name="Medema M.H."/>
            <person name="Devos D.P."/>
            <person name="Kaster A.-K."/>
            <person name="Ovreas L."/>
            <person name="Rohde M."/>
            <person name="Galperin M.Y."/>
            <person name="Jogler C."/>
        </authorList>
    </citation>
    <scope>NUCLEOTIDE SEQUENCE [LARGE SCALE GENOMIC DNA]</scope>
    <source>
        <strain evidence="10 11">Pla52n</strain>
    </source>
</reference>
<comment type="similarity">
    <text evidence="2 7">Belongs to the ExbD/TolR family.</text>
</comment>
<comment type="subcellular location">
    <subcellularLocation>
        <location evidence="1">Cell membrane</location>
        <topology evidence="1">Single-pass membrane protein</topology>
    </subcellularLocation>
    <subcellularLocation>
        <location evidence="7">Cell membrane</location>
        <topology evidence="7">Single-pass type II membrane protein</topology>
    </subcellularLocation>
</comment>
<gene>
    <name evidence="10" type="ORF">Pla52n_05780</name>
</gene>
<evidence type="ECO:0000256" key="4">
    <source>
        <dbReference type="ARBA" id="ARBA00022692"/>
    </source>
</evidence>
<protein>
    <submittedName>
        <fullName evidence="10">Biopolymer transport protein ExbD/TolR</fullName>
    </submittedName>
</protein>
<dbReference type="PANTHER" id="PTHR30558">
    <property type="entry name" value="EXBD MEMBRANE COMPONENT OF PMF-DRIVEN MACROMOLECULE IMPORT SYSTEM"/>
    <property type="match status" value="1"/>
</dbReference>
<evidence type="ECO:0000256" key="6">
    <source>
        <dbReference type="ARBA" id="ARBA00023136"/>
    </source>
</evidence>
<evidence type="ECO:0000256" key="8">
    <source>
        <dbReference type="SAM" id="MobiDB-lite"/>
    </source>
</evidence>
<dbReference type="PANTHER" id="PTHR30558:SF3">
    <property type="entry name" value="BIOPOLYMER TRANSPORT PROTEIN EXBD-RELATED"/>
    <property type="match status" value="1"/>
</dbReference>
<keyword evidence="11" id="KW-1185">Reference proteome</keyword>
<evidence type="ECO:0000313" key="10">
    <source>
        <dbReference type="EMBL" id="TWU08000.1"/>
    </source>
</evidence>
<dbReference type="EMBL" id="SJPN01000001">
    <property type="protein sequence ID" value="TWU08000.1"/>
    <property type="molecule type" value="Genomic_DNA"/>
</dbReference>
<keyword evidence="5 9" id="KW-1133">Transmembrane helix</keyword>
<comment type="caution">
    <text evidence="10">The sequence shown here is derived from an EMBL/GenBank/DDBJ whole genome shotgun (WGS) entry which is preliminary data.</text>
</comment>
<evidence type="ECO:0000256" key="7">
    <source>
        <dbReference type="RuleBase" id="RU003879"/>
    </source>
</evidence>
<proteinExistence type="inferred from homology"/>
<dbReference type="Proteomes" id="UP000320176">
    <property type="component" value="Unassembled WGS sequence"/>
</dbReference>
<evidence type="ECO:0000313" key="11">
    <source>
        <dbReference type="Proteomes" id="UP000320176"/>
    </source>
</evidence>
<dbReference type="InterPro" id="IPR003400">
    <property type="entry name" value="ExbD"/>
</dbReference>
<evidence type="ECO:0000256" key="1">
    <source>
        <dbReference type="ARBA" id="ARBA00004162"/>
    </source>
</evidence>
<sequence length="180" mass="19335">MQVPRFGSRVATTKGRPAKRNSAKGNSAREKSTQCDMTPMVDVTFLLLIFFMVTAAFSLQRAIAIENPETNLPSPNVVLTPPEPPQSMLLTVDEFGGFHLQSSDGERDIVGKQNLISELRGATAAIPAVSQLDVAVDPAAKLRWLVDAVDAGTIAGFERVRMVNAASDSNFNNPSTSADF</sequence>
<keyword evidence="7" id="KW-0813">Transport</keyword>
<accession>A0A5C6B7S2</accession>
<feature type="transmembrane region" description="Helical" evidence="9">
    <location>
        <begin position="39"/>
        <end position="59"/>
    </location>
</feature>
<evidence type="ECO:0000256" key="3">
    <source>
        <dbReference type="ARBA" id="ARBA00022475"/>
    </source>
</evidence>
<keyword evidence="3" id="KW-1003">Cell membrane</keyword>
<evidence type="ECO:0000256" key="9">
    <source>
        <dbReference type="SAM" id="Phobius"/>
    </source>
</evidence>
<keyword evidence="6 9" id="KW-0472">Membrane</keyword>
<keyword evidence="7" id="KW-0653">Protein transport</keyword>
<organism evidence="10 11">
    <name type="scientific">Stieleria varia</name>
    <dbReference type="NCBI Taxonomy" id="2528005"/>
    <lineage>
        <taxon>Bacteria</taxon>
        <taxon>Pseudomonadati</taxon>
        <taxon>Planctomycetota</taxon>
        <taxon>Planctomycetia</taxon>
        <taxon>Pirellulales</taxon>
        <taxon>Pirellulaceae</taxon>
        <taxon>Stieleria</taxon>
    </lineage>
</organism>
<dbReference type="GO" id="GO:0005886">
    <property type="term" value="C:plasma membrane"/>
    <property type="evidence" value="ECO:0007669"/>
    <property type="project" value="UniProtKB-SubCell"/>
</dbReference>
<name>A0A5C6B7S2_9BACT</name>
<evidence type="ECO:0000256" key="5">
    <source>
        <dbReference type="ARBA" id="ARBA00022989"/>
    </source>
</evidence>
<dbReference type="GO" id="GO:0022857">
    <property type="term" value="F:transmembrane transporter activity"/>
    <property type="evidence" value="ECO:0007669"/>
    <property type="project" value="InterPro"/>
</dbReference>
<dbReference type="AlphaFoldDB" id="A0A5C6B7S2"/>